<dbReference type="KEGG" id="cbau:H1R16_01475"/>
<reference evidence="1" key="3">
    <citation type="submission" date="2020-07" db="EMBL/GenBank/DDBJ databases">
        <authorList>
            <person name="Yang C."/>
        </authorList>
    </citation>
    <scope>NUCLEOTIDE SEQUENCE</scope>
    <source>
        <strain evidence="1">Cx-624</strain>
    </source>
</reference>
<gene>
    <name evidence="2" type="ORF">H1R16_01475</name>
    <name evidence="1" type="ORF">H2507_01795</name>
</gene>
<organism evidence="2 3">
    <name type="scientific">Marnyiella aurantia</name>
    <dbReference type="NCBI Taxonomy" id="2758037"/>
    <lineage>
        <taxon>Bacteria</taxon>
        <taxon>Pseudomonadati</taxon>
        <taxon>Bacteroidota</taxon>
        <taxon>Flavobacteriia</taxon>
        <taxon>Flavobacteriales</taxon>
        <taxon>Weeksellaceae</taxon>
        <taxon>Marnyiella</taxon>
    </lineage>
</organism>
<evidence type="ECO:0000313" key="3">
    <source>
        <dbReference type="Proteomes" id="UP000515349"/>
    </source>
</evidence>
<reference evidence="4" key="2">
    <citation type="submission" date="2020-07" db="EMBL/GenBank/DDBJ databases">
        <title>Flavobacterium sp. xlx-214.</title>
        <authorList>
            <person name="Yang C."/>
        </authorList>
    </citation>
    <scope>NUCLEOTIDE SEQUENCE [LARGE SCALE GENOMIC DNA]</scope>
    <source>
        <strain evidence="4">CX-624</strain>
    </source>
</reference>
<accession>A0A7D7R661</accession>
<evidence type="ECO:0000313" key="2">
    <source>
        <dbReference type="EMBL" id="QMS98709.1"/>
    </source>
</evidence>
<name>A0A7D7R661_9FLAO</name>
<keyword evidence="4" id="KW-1185">Reference proteome</keyword>
<dbReference type="Proteomes" id="UP000539710">
    <property type="component" value="Unassembled WGS sequence"/>
</dbReference>
<dbReference type="AlphaFoldDB" id="A0A7D7R661"/>
<proteinExistence type="predicted"/>
<dbReference type="EMBL" id="CP059472">
    <property type="protein sequence ID" value="QMS98709.1"/>
    <property type="molecule type" value="Genomic_DNA"/>
</dbReference>
<evidence type="ECO:0000313" key="4">
    <source>
        <dbReference type="Proteomes" id="UP000539710"/>
    </source>
</evidence>
<evidence type="ECO:0000313" key="1">
    <source>
        <dbReference type="EMBL" id="MBA5245892.1"/>
    </source>
</evidence>
<reference evidence="2 3" key="1">
    <citation type="submission" date="2020-07" db="EMBL/GenBank/DDBJ databases">
        <title>Chryseobacterium sp.cx-624.</title>
        <authorList>
            <person name="Yang C."/>
        </authorList>
    </citation>
    <scope>NUCLEOTIDE SEQUENCE [LARGE SCALE GENOMIC DNA]</scope>
    <source>
        <strain evidence="3">cx-624</strain>
        <strain evidence="2">Cx-624</strain>
    </source>
</reference>
<dbReference type="EMBL" id="JACEUX010000001">
    <property type="protein sequence ID" value="MBA5245892.1"/>
    <property type="molecule type" value="Genomic_DNA"/>
</dbReference>
<dbReference type="RefSeq" id="WP_181886005.1">
    <property type="nucleotide sequence ID" value="NZ_CP059472.1"/>
</dbReference>
<sequence length="217" mass="24715">MKHLFALLFICTVQVFPAQTNNKEFQFYALYEDYLTGNAMQPGIAGEIKEISDQYIQFSDYRYIDNNKKAKAAASAWALSDGKNLYFNMMNAGVIYRNNVFAKFDFINDRYMVVLLDETKESKAIGYNNPYGGGLLGAALNIKPKSTWKDTKGNSYKILLVDKKNPYPLKGNMAHRMIVPIVDTGKILELSNNEPAIMEKLKKNSFLTEDFIELISR</sequence>
<dbReference type="Proteomes" id="UP000515349">
    <property type="component" value="Chromosome"/>
</dbReference>
<protein>
    <submittedName>
        <fullName evidence="2">Uncharacterized protein</fullName>
    </submittedName>
</protein>